<protein>
    <recommendedName>
        <fullName evidence="1">Probable tRNA pseudouridine synthase B</fullName>
        <ecNumber evidence="1">5.4.99.25</ecNumber>
    </recommendedName>
    <alternativeName>
        <fullName evidence="1">tRNA pseudouridine(55) synthase</fullName>
        <shortName evidence="1">Psi55 synthase</shortName>
    </alternativeName>
    <alternativeName>
        <fullName evidence="1">tRNA pseudouridylate synthase</fullName>
    </alternativeName>
    <alternativeName>
        <fullName evidence="1">tRNA-uridine isomerase</fullName>
    </alternativeName>
</protein>
<reference evidence="4 5" key="1">
    <citation type="journal article" date="2019" name="Int. J. Syst. Evol. Microbiol.">
        <title>The Global Catalogue of Microorganisms (GCM) 10K type strain sequencing project: providing services to taxonomists for standard genome sequencing and annotation.</title>
        <authorList>
            <consortium name="The Broad Institute Genomics Platform"/>
            <consortium name="The Broad Institute Genome Sequencing Center for Infectious Disease"/>
            <person name="Wu L."/>
            <person name="Ma J."/>
        </authorList>
    </citation>
    <scope>NUCLEOTIDE SEQUENCE [LARGE SCALE GENOMIC DNA]</scope>
    <source>
        <strain evidence="4 5">Y73</strain>
    </source>
</reference>
<dbReference type="InterPro" id="IPR026326">
    <property type="entry name" value="TruB_arch"/>
</dbReference>
<comment type="caution">
    <text evidence="4">The sequence shown here is derived from an EMBL/GenBank/DDBJ whole genome shotgun (WGS) entry which is preliminary data.</text>
</comment>
<dbReference type="Pfam" id="PF01509">
    <property type="entry name" value="TruB_N"/>
    <property type="match status" value="1"/>
</dbReference>
<dbReference type="InterPro" id="IPR004802">
    <property type="entry name" value="tRNA_PsdUridine_synth_B_fam"/>
</dbReference>
<feature type="active site" description="Nucleophile" evidence="1">
    <location>
        <position position="94"/>
    </location>
</feature>
<dbReference type="NCBIfam" id="NF003280">
    <property type="entry name" value="PRK04270.1"/>
    <property type="match status" value="1"/>
</dbReference>
<dbReference type="Proteomes" id="UP001596333">
    <property type="component" value="Unassembled WGS sequence"/>
</dbReference>
<gene>
    <name evidence="1" type="primary">truB</name>
    <name evidence="4" type="ORF">ACFQEY_16440</name>
</gene>
<dbReference type="Gene3D" id="3.30.2350.10">
    <property type="entry name" value="Pseudouridine synthase"/>
    <property type="match status" value="1"/>
</dbReference>
<name>A0ABD5UM62_9EURY</name>
<dbReference type="AlphaFoldDB" id="A0ABD5UM62"/>
<sequence>MTPPADDDAESAGDTGVAEGAARGDGEEGLLRAPPGERSIPELLRFGVINVDKPAGPSSHQLSAWVRDAINETLAVLDPDGPPIDGVAHAGTLDPKVTGCLPTLTGDATRAAQVFLEGTKEYVSVLELHGEPPADFRDVIAEFEAEIYQKPPRKSAVTRRLRTRTIHGLDVLEVDGRQALLRIRCESGTYVRKLCHDIGLATGVGAHMGHLRRTATDPFDDSDLHPLQDLVDALAWAENGDETFLREVVRPAEEALVHLPSITIAPSAARNVATGAPVYAPGIIDAEDVETDTEAADTESGSEGGEPPLVACHTPDGSAVCLGRLVGDPDADSGLVVLLERVLV</sequence>
<dbReference type="EMBL" id="JBHSXI010000023">
    <property type="protein sequence ID" value="MFC6890579.1"/>
    <property type="molecule type" value="Genomic_DNA"/>
</dbReference>
<evidence type="ECO:0000259" key="3">
    <source>
        <dbReference type="SMART" id="SM01136"/>
    </source>
</evidence>
<dbReference type="InterPro" id="IPR002501">
    <property type="entry name" value="PsdUridine_synth_N"/>
</dbReference>
<keyword evidence="5" id="KW-1185">Reference proteome</keyword>
<dbReference type="InterPro" id="IPR032819">
    <property type="entry name" value="TruB_C"/>
</dbReference>
<dbReference type="Pfam" id="PF08068">
    <property type="entry name" value="DKCLD"/>
    <property type="match status" value="1"/>
</dbReference>
<dbReference type="EC" id="5.4.99.25" evidence="1"/>
<evidence type="ECO:0000313" key="5">
    <source>
        <dbReference type="Proteomes" id="UP001596333"/>
    </source>
</evidence>
<keyword evidence="1 4" id="KW-0413">Isomerase</keyword>
<feature type="domain" description="Dyskerin-like" evidence="3">
    <location>
        <begin position="24"/>
        <end position="63"/>
    </location>
</feature>
<organism evidence="4 5">
    <name type="scientific">Halorubrum trueperi</name>
    <dbReference type="NCBI Taxonomy" id="2004704"/>
    <lineage>
        <taxon>Archaea</taxon>
        <taxon>Methanobacteriati</taxon>
        <taxon>Methanobacteriota</taxon>
        <taxon>Stenosarchaea group</taxon>
        <taxon>Halobacteria</taxon>
        <taxon>Halobacteriales</taxon>
        <taxon>Haloferacaceae</taxon>
        <taxon>Halorubrum</taxon>
    </lineage>
</organism>
<dbReference type="NCBIfam" id="TIGR00425">
    <property type="entry name" value="CBF5"/>
    <property type="match status" value="1"/>
</dbReference>
<dbReference type="PROSITE" id="PS50890">
    <property type="entry name" value="PUA"/>
    <property type="match status" value="1"/>
</dbReference>
<comment type="function">
    <text evidence="1">Could be responsible for synthesis of pseudouridine from uracil-55 in the psi GC loop of transfer RNAs.</text>
</comment>
<keyword evidence="1" id="KW-0819">tRNA processing</keyword>
<dbReference type="GO" id="GO:0031119">
    <property type="term" value="P:tRNA pseudouridine synthesis"/>
    <property type="evidence" value="ECO:0007669"/>
    <property type="project" value="UniProtKB-UniRule"/>
</dbReference>
<dbReference type="RefSeq" id="WP_379770680.1">
    <property type="nucleotide sequence ID" value="NZ_JBHSXI010000023.1"/>
</dbReference>
<dbReference type="GO" id="GO:0160148">
    <property type="term" value="F:tRNA pseudouridine(55) synthase activity"/>
    <property type="evidence" value="ECO:0007669"/>
    <property type="project" value="UniProtKB-EC"/>
</dbReference>
<dbReference type="PANTHER" id="PTHR23127">
    <property type="entry name" value="CENTROMERE/MICROTUBULE BINDING PROTEIN CBF5"/>
    <property type="match status" value="1"/>
</dbReference>
<dbReference type="PANTHER" id="PTHR23127:SF0">
    <property type="entry name" value="H_ACA RIBONUCLEOPROTEIN COMPLEX SUBUNIT DKC1"/>
    <property type="match status" value="1"/>
</dbReference>
<evidence type="ECO:0000256" key="1">
    <source>
        <dbReference type="HAMAP-Rule" id="MF_01081"/>
    </source>
</evidence>
<dbReference type="Pfam" id="PF16198">
    <property type="entry name" value="TruB_C_2"/>
    <property type="match status" value="1"/>
</dbReference>
<dbReference type="SMART" id="SM01136">
    <property type="entry name" value="DKCLD"/>
    <property type="match status" value="1"/>
</dbReference>
<comment type="similarity">
    <text evidence="1">Belongs to the pseudouridine synthase TruB family. Type 2 subfamily.</text>
</comment>
<dbReference type="HAMAP" id="MF_01081">
    <property type="entry name" value="TruB_arch"/>
    <property type="match status" value="1"/>
</dbReference>
<dbReference type="SUPFAM" id="SSF55120">
    <property type="entry name" value="Pseudouridine synthase"/>
    <property type="match status" value="1"/>
</dbReference>
<comment type="catalytic activity">
    <reaction evidence="1">
        <text>uridine(55) in tRNA = pseudouridine(55) in tRNA</text>
        <dbReference type="Rhea" id="RHEA:42532"/>
        <dbReference type="Rhea" id="RHEA-COMP:10101"/>
        <dbReference type="Rhea" id="RHEA-COMP:10102"/>
        <dbReference type="ChEBI" id="CHEBI:65314"/>
        <dbReference type="ChEBI" id="CHEBI:65315"/>
        <dbReference type="EC" id="5.4.99.25"/>
    </reaction>
</comment>
<dbReference type="InterPro" id="IPR020103">
    <property type="entry name" value="PsdUridine_synth_cat_dom_sf"/>
</dbReference>
<feature type="region of interest" description="Disordered" evidence="2">
    <location>
        <begin position="1"/>
        <end position="36"/>
    </location>
</feature>
<accession>A0ABD5UM62</accession>
<evidence type="ECO:0000256" key="2">
    <source>
        <dbReference type="SAM" id="MobiDB-lite"/>
    </source>
</evidence>
<feature type="compositionally biased region" description="Acidic residues" evidence="2">
    <location>
        <begin position="1"/>
        <end position="11"/>
    </location>
</feature>
<dbReference type="InterPro" id="IPR012960">
    <property type="entry name" value="Dyskerin-like"/>
</dbReference>
<evidence type="ECO:0000313" key="4">
    <source>
        <dbReference type="EMBL" id="MFC6890579.1"/>
    </source>
</evidence>
<proteinExistence type="inferred from homology"/>